<evidence type="ECO:0000313" key="1">
    <source>
        <dbReference type="Proteomes" id="UP000050791"/>
    </source>
</evidence>
<dbReference type="Proteomes" id="UP000050791">
    <property type="component" value="Unassembled WGS sequence"/>
</dbReference>
<evidence type="ECO:0000313" key="2">
    <source>
        <dbReference type="WBParaSite" id="SMTH1_7850.1"/>
    </source>
</evidence>
<protein>
    <submittedName>
        <fullName evidence="2">Uncharacterized protein</fullName>
    </submittedName>
</protein>
<name>A0AA85BVA4_9TREM</name>
<dbReference type="WBParaSite" id="SMTH1_7850.1">
    <property type="protein sequence ID" value="SMTH1_7850.1"/>
    <property type="gene ID" value="SMTH1_7850"/>
</dbReference>
<sequence length="132" mass="15507">MHYPVISFLPTTACLISYSRVPLPNNKGDTSPKKYGEFQLYVFCNHKFILDGSFNGTHNYLDSFSCSDQSESQKPRQHQAPWKSLSYCIFYSGCFWSTTTHEWRYICRPLSNLIFKNNPDDYSMFLYQLLIQ</sequence>
<reference evidence="2" key="1">
    <citation type="submission" date="2023-11" db="UniProtKB">
        <authorList>
            <consortium name="WormBaseParasite"/>
        </authorList>
    </citation>
    <scope>IDENTIFICATION</scope>
</reference>
<proteinExistence type="predicted"/>
<dbReference type="AlphaFoldDB" id="A0AA85BVA4"/>
<organism evidence="1 2">
    <name type="scientific">Schistosoma mattheei</name>
    <dbReference type="NCBI Taxonomy" id="31246"/>
    <lineage>
        <taxon>Eukaryota</taxon>
        <taxon>Metazoa</taxon>
        <taxon>Spiralia</taxon>
        <taxon>Lophotrochozoa</taxon>
        <taxon>Platyhelminthes</taxon>
        <taxon>Trematoda</taxon>
        <taxon>Digenea</taxon>
        <taxon>Strigeidida</taxon>
        <taxon>Schistosomatoidea</taxon>
        <taxon>Schistosomatidae</taxon>
        <taxon>Schistosoma</taxon>
    </lineage>
</organism>
<accession>A0AA85BVA4</accession>